<dbReference type="CDD" id="cd02440">
    <property type="entry name" value="AdoMet_MTases"/>
    <property type="match status" value="1"/>
</dbReference>
<keyword evidence="3" id="KW-0949">S-adenosyl-L-methionine</keyword>
<keyword evidence="2" id="KW-0808">Transferase</keyword>
<comment type="caution">
    <text evidence="5">The sequence shown here is derived from an EMBL/GenBank/DDBJ whole genome shotgun (WGS) entry which is preliminary data.</text>
</comment>
<dbReference type="Gene3D" id="3.40.50.150">
    <property type="entry name" value="Vaccinia Virus protein VP39"/>
    <property type="match status" value="1"/>
</dbReference>
<proteinExistence type="predicted"/>
<organism evidence="5 6">
    <name type="scientific">Streptomyces lunalinharesii</name>
    <dbReference type="NCBI Taxonomy" id="333384"/>
    <lineage>
        <taxon>Bacteria</taxon>
        <taxon>Bacillati</taxon>
        <taxon>Actinomycetota</taxon>
        <taxon>Actinomycetes</taxon>
        <taxon>Kitasatosporales</taxon>
        <taxon>Streptomycetaceae</taxon>
        <taxon>Streptomyces</taxon>
    </lineage>
</organism>
<dbReference type="InterPro" id="IPR029063">
    <property type="entry name" value="SAM-dependent_MTases_sf"/>
</dbReference>
<keyword evidence="1" id="KW-0489">Methyltransferase</keyword>
<keyword evidence="6" id="KW-1185">Reference proteome</keyword>
<evidence type="ECO:0000256" key="2">
    <source>
        <dbReference type="ARBA" id="ARBA00022679"/>
    </source>
</evidence>
<name>A0ABN3RFC0_9ACTN</name>
<feature type="region of interest" description="Disordered" evidence="4">
    <location>
        <begin position="1"/>
        <end position="24"/>
    </location>
</feature>
<evidence type="ECO:0000256" key="4">
    <source>
        <dbReference type="SAM" id="MobiDB-lite"/>
    </source>
</evidence>
<dbReference type="SUPFAM" id="SSF53335">
    <property type="entry name" value="S-adenosyl-L-methionine-dependent methyltransferases"/>
    <property type="match status" value="1"/>
</dbReference>
<gene>
    <name evidence="5" type="ORF">GCM10009864_13660</name>
</gene>
<dbReference type="PANTHER" id="PTHR43464">
    <property type="entry name" value="METHYLTRANSFERASE"/>
    <property type="match status" value="1"/>
</dbReference>
<dbReference type="PANTHER" id="PTHR43464:SF19">
    <property type="entry name" value="UBIQUINONE BIOSYNTHESIS O-METHYLTRANSFERASE, MITOCHONDRIAL"/>
    <property type="match status" value="1"/>
</dbReference>
<reference evidence="5 6" key="1">
    <citation type="journal article" date="2019" name="Int. J. Syst. Evol. Microbiol.">
        <title>The Global Catalogue of Microorganisms (GCM) 10K type strain sequencing project: providing services to taxonomists for standard genome sequencing and annotation.</title>
        <authorList>
            <consortium name="The Broad Institute Genomics Platform"/>
            <consortium name="The Broad Institute Genome Sequencing Center for Infectious Disease"/>
            <person name="Wu L."/>
            <person name="Ma J."/>
        </authorList>
    </citation>
    <scope>NUCLEOTIDE SEQUENCE [LARGE SCALE GENOMIC DNA]</scope>
    <source>
        <strain evidence="5 6">JCM 16374</strain>
    </source>
</reference>
<protein>
    <recommendedName>
        <fullName evidence="7">SAM-dependent methyltransferase</fullName>
    </recommendedName>
</protein>
<dbReference type="EMBL" id="BAAARK010000003">
    <property type="protein sequence ID" value="GAA2650937.1"/>
    <property type="molecule type" value="Genomic_DNA"/>
</dbReference>
<evidence type="ECO:0000313" key="6">
    <source>
        <dbReference type="Proteomes" id="UP001500994"/>
    </source>
</evidence>
<evidence type="ECO:0000313" key="5">
    <source>
        <dbReference type="EMBL" id="GAA2650937.1"/>
    </source>
</evidence>
<evidence type="ECO:0000256" key="1">
    <source>
        <dbReference type="ARBA" id="ARBA00022603"/>
    </source>
</evidence>
<evidence type="ECO:0000256" key="3">
    <source>
        <dbReference type="ARBA" id="ARBA00022691"/>
    </source>
</evidence>
<dbReference type="Pfam" id="PF13489">
    <property type="entry name" value="Methyltransf_23"/>
    <property type="match status" value="1"/>
</dbReference>
<dbReference type="Proteomes" id="UP001500994">
    <property type="component" value="Unassembled WGS sequence"/>
</dbReference>
<evidence type="ECO:0008006" key="7">
    <source>
        <dbReference type="Google" id="ProtNLM"/>
    </source>
</evidence>
<sequence length="225" mass="23812">MSVAGRTLTGMTKHEGAGATPRSAGDGVQRYYAEFADALAERYESVTFEEVHAEVLHLLPAPPARAADIGSGTGRDAAALARRGYDVVAVEPVAALREVAGRLHADAPVAWRTGALPALESLAGGLDLILLSAVWMHLDADQRPWAMRRLAELLAPAGRLVLSLRNGPPPADRRMYDVPGDETAALAERCGLRVRHLSGGGADRLGRADVHWSHLVVEKPEAAAG</sequence>
<accession>A0ABN3RFC0</accession>